<dbReference type="KEGG" id="afri:E3E15_03310"/>
<dbReference type="EMBL" id="CP038017">
    <property type="protein sequence ID" value="QIV94436.1"/>
    <property type="molecule type" value="Genomic_DNA"/>
</dbReference>
<keyword evidence="3" id="KW-0249">Electron transport</keyword>
<reference evidence="7 8" key="1">
    <citation type="submission" date="2019-03" db="EMBL/GenBank/DDBJ databases">
        <title>Complete Genome Sequence of Allofrancisella frigidaquae Strain SYSU 10HL1970 Isolated from Water-Cooling Systems in China.</title>
        <authorList>
            <person name="Ohrman C."/>
            <person name="Uneklint I."/>
            <person name="Sjodin A."/>
        </authorList>
    </citation>
    <scope>NUCLEOTIDE SEQUENCE [LARGE SCALE GENOMIC DNA]</scope>
    <source>
        <strain evidence="7 8">SYSU 10HL1970</strain>
    </source>
</reference>
<evidence type="ECO:0000256" key="5">
    <source>
        <dbReference type="ARBA" id="ARBA00023284"/>
    </source>
</evidence>
<keyword evidence="8" id="KW-1185">Reference proteome</keyword>
<dbReference type="PROSITE" id="PS51354">
    <property type="entry name" value="GLUTAREDOXIN_2"/>
    <property type="match status" value="1"/>
</dbReference>
<comment type="similarity">
    <text evidence="1">Belongs to the glutaredoxin family.</text>
</comment>
<dbReference type="Pfam" id="PF00462">
    <property type="entry name" value="Glutaredoxin"/>
    <property type="match status" value="1"/>
</dbReference>
<dbReference type="PANTHER" id="PTHR46679">
    <property type="match status" value="1"/>
</dbReference>
<evidence type="ECO:0000256" key="4">
    <source>
        <dbReference type="ARBA" id="ARBA00023157"/>
    </source>
</evidence>
<dbReference type="CDD" id="cd03418">
    <property type="entry name" value="GRX_GRXb_1_3_like"/>
    <property type="match status" value="1"/>
</dbReference>
<dbReference type="PRINTS" id="PR00160">
    <property type="entry name" value="GLUTAREDOXIN"/>
</dbReference>
<dbReference type="RefSeq" id="WP_172106581.1">
    <property type="nucleotide sequence ID" value="NZ_CP038017.1"/>
</dbReference>
<dbReference type="GO" id="GO:0045454">
    <property type="term" value="P:cell redox homeostasis"/>
    <property type="evidence" value="ECO:0007669"/>
    <property type="project" value="InterPro"/>
</dbReference>
<evidence type="ECO:0000313" key="7">
    <source>
        <dbReference type="EMBL" id="QIV94436.1"/>
    </source>
</evidence>
<keyword evidence="5" id="KW-0676">Redox-active center</keyword>
<protein>
    <submittedName>
        <fullName evidence="7">Glutaredoxin</fullName>
    </submittedName>
</protein>
<evidence type="ECO:0000259" key="6">
    <source>
        <dbReference type="Pfam" id="PF00462"/>
    </source>
</evidence>
<accession>A0A6M3HXS5</accession>
<gene>
    <name evidence="7" type="ORF">E3E15_03310</name>
</gene>
<evidence type="ECO:0000256" key="1">
    <source>
        <dbReference type="ARBA" id="ARBA00007787"/>
    </source>
</evidence>
<dbReference type="InterPro" id="IPR011900">
    <property type="entry name" value="GRX_bact"/>
</dbReference>
<dbReference type="Gene3D" id="3.40.30.10">
    <property type="entry name" value="Glutaredoxin"/>
    <property type="match status" value="1"/>
</dbReference>
<sequence>MKVKIYTKTGCPFCTGAKQWFDQNGISYEETVLDNNQERNNFYDKMNQSGKVKSHIRTVPQIFIDNEHIGGFTDLQANESKILGKK</sequence>
<feature type="domain" description="Glutaredoxin" evidence="6">
    <location>
        <begin position="3"/>
        <end position="69"/>
    </location>
</feature>
<proteinExistence type="inferred from homology"/>
<evidence type="ECO:0000256" key="3">
    <source>
        <dbReference type="ARBA" id="ARBA00022982"/>
    </source>
</evidence>
<name>A0A6M3HXS5_9GAMM</name>
<dbReference type="InterPro" id="IPR002109">
    <property type="entry name" value="Glutaredoxin"/>
</dbReference>
<evidence type="ECO:0000313" key="8">
    <source>
        <dbReference type="Proteomes" id="UP000503320"/>
    </source>
</evidence>
<dbReference type="SUPFAM" id="SSF52833">
    <property type="entry name" value="Thioredoxin-like"/>
    <property type="match status" value="1"/>
</dbReference>
<organism evidence="7 8">
    <name type="scientific">Allofrancisella frigidaquae</name>
    <dbReference type="NCBI Taxonomy" id="1085644"/>
    <lineage>
        <taxon>Bacteria</taxon>
        <taxon>Pseudomonadati</taxon>
        <taxon>Pseudomonadota</taxon>
        <taxon>Gammaproteobacteria</taxon>
        <taxon>Thiotrichales</taxon>
        <taxon>Francisellaceae</taxon>
        <taxon>Allofrancisella</taxon>
    </lineage>
</organism>
<keyword evidence="4" id="KW-1015">Disulfide bond</keyword>
<dbReference type="PANTHER" id="PTHR46679:SF1">
    <property type="entry name" value="GLUTAREDOXIN-2, MITOCHONDRIAL"/>
    <property type="match status" value="1"/>
</dbReference>
<dbReference type="InterPro" id="IPR014025">
    <property type="entry name" value="Glutaredoxin_subgr"/>
</dbReference>
<keyword evidence="2" id="KW-0813">Transport</keyword>
<dbReference type="InterPro" id="IPR036249">
    <property type="entry name" value="Thioredoxin-like_sf"/>
</dbReference>
<evidence type="ECO:0000256" key="2">
    <source>
        <dbReference type="ARBA" id="ARBA00022448"/>
    </source>
</evidence>
<dbReference type="GO" id="GO:0015035">
    <property type="term" value="F:protein-disulfide reductase activity"/>
    <property type="evidence" value="ECO:0007669"/>
    <property type="project" value="TreeGrafter"/>
</dbReference>
<dbReference type="AlphaFoldDB" id="A0A6M3HXS5"/>
<dbReference type="Proteomes" id="UP000503320">
    <property type="component" value="Chromosome"/>
</dbReference>